<dbReference type="AlphaFoldDB" id="A0A0D0DR04"/>
<accession>A0A0D0DR04</accession>
<evidence type="ECO:0000313" key="3">
    <source>
        <dbReference type="Proteomes" id="UP000054538"/>
    </source>
</evidence>
<keyword evidence="3" id="KW-1185">Reference proteome</keyword>
<sequence>EQRASGSVAPSSDSDSGDEVHHTSWMTNVVPDLTPPPSYPVNWRSPPQSMPLEGENSGTSCKPQNRMDSPGSQPPSIGLKGEKCRWPSVGLEGERDQAMSPCAKVEDNQLKARKLPRGAVGTLDGDTHHPNKPTEPSDEREGGRGRDSEGTPTVENAEGIEAKGPSTCTNKPTEPPDEDEGAQGGKGKGEVKLSQVKGTESIEVNKSREIKGEARDKVKDDGGQ</sequence>
<reference evidence="3" key="2">
    <citation type="submission" date="2015-01" db="EMBL/GenBank/DDBJ databases">
        <title>Evolutionary Origins and Diversification of the Mycorrhizal Mutualists.</title>
        <authorList>
            <consortium name="DOE Joint Genome Institute"/>
            <consortium name="Mycorrhizal Genomics Consortium"/>
            <person name="Kohler A."/>
            <person name="Kuo A."/>
            <person name="Nagy L.G."/>
            <person name="Floudas D."/>
            <person name="Copeland A."/>
            <person name="Barry K.W."/>
            <person name="Cichocki N."/>
            <person name="Veneault-Fourrey C."/>
            <person name="LaButti K."/>
            <person name="Lindquist E.A."/>
            <person name="Lipzen A."/>
            <person name="Lundell T."/>
            <person name="Morin E."/>
            <person name="Murat C."/>
            <person name="Riley R."/>
            <person name="Ohm R."/>
            <person name="Sun H."/>
            <person name="Tunlid A."/>
            <person name="Henrissat B."/>
            <person name="Grigoriev I.V."/>
            <person name="Hibbett D.S."/>
            <person name="Martin F."/>
        </authorList>
    </citation>
    <scope>NUCLEOTIDE SEQUENCE [LARGE SCALE GENOMIC DNA]</scope>
    <source>
        <strain evidence="3">Ve08.2h10</strain>
    </source>
</reference>
<feature type="compositionally biased region" description="Basic and acidic residues" evidence="1">
    <location>
        <begin position="203"/>
        <end position="224"/>
    </location>
</feature>
<name>A0A0D0DR04_9AGAM</name>
<evidence type="ECO:0000256" key="1">
    <source>
        <dbReference type="SAM" id="MobiDB-lite"/>
    </source>
</evidence>
<dbReference type="HOGENOM" id="CLU_1237599_0_0_1"/>
<proteinExistence type="predicted"/>
<feature type="compositionally biased region" description="Low complexity" evidence="1">
    <location>
        <begin position="1"/>
        <end position="14"/>
    </location>
</feature>
<organism evidence="2 3">
    <name type="scientific">Paxillus rubicundulus Ve08.2h10</name>
    <dbReference type="NCBI Taxonomy" id="930991"/>
    <lineage>
        <taxon>Eukaryota</taxon>
        <taxon>Fungi</taxon>
        <taxon>Dikarya</taxon>
        <taxon>Basidiomycota</taxon>
        <taxon>Agaricomycotina</taxon>
        <taxon>Agaricomycetes</taxon>
        <taxon>Agaricomycetidae</taxon>
        <taxon>Boletales</taxon>
        <taxon>Paxilineae</taxon>
        <taxon>Paxillaceae</taxon>
        <taxon>Paxillus</taxon>
    </lineage>
</organism>
<protein>
    <submittedName>
        <fullName evidence="2">Uncharacterized protein</fullName>
    </submittedName>
</protein>
<feature type="non-terminal residue" evidence="2">
    <location>
        <position position="224"/>
    </location>
</feature>
<dbReference type="EMBL" id="KN825706">
    <property type="protein sequence ID" value="KIK81920.1"/>
    <property type="molecule type" value="Genomic_DNA"/>
</dbReference>
<reference evidence="2 3" key="1">
    <citation type="submission" date="2014-04" db="EMBL/GenBank/DDBJ databases">
        <authorList>
            <consortium name="DOE Joint Genome Institute"/>
            <person name="Kuo A."/>
            <person name="Kohler A."/>
            <person name="Jargeat P."/>
            <person name="Nagy L.G."/>
            <person name="Floudas D."/>
            <person name="Copeland A."/>
            <person name="Barry K.W."/>
            <person name="Cichocki N."/>
            <person name="Veneault-Fourrey C."/>
            <person name="LaButti K."/>
            <person name="Lindquist E.A."/>
            <person name="Lipzen A."/>
            <person name="Lundell T."/>
            <person name="Morin E."/>
            <person name="Murat C."/>
            <person name="Sun H."/>
            <person name="Tunlid A."/>
            <person name="Henrissat B."/>
            <person name="Grigoriev I.V."/>
            <person name="Hibbett D.S."/>
            <person name="Martin F."/>
            <person name="Nordberg H.P."/>
            <person name="Cantor M.N."/>
            <person name="Hua S.X."/>
        </authorList>
    </citation>
    <scope>NUCLEOTIDE SEQUENCE [LARGE SCALE GENOMIC DNA]</scope>
    <source>
        <strain evidence="2 3">Ve08.2h10</strain>
    </source>
</reference>
<dbReference type="Proteomes" id="UP000054538">
    <property type="component" value="Unassembled WGS sequence"/>
</dbReference>
<dbReference type="InParanoid" id="A0A0D0DR04"/>
<gene>
    <name evidence="2" type="ORF">PAXRUDRAFT_154926</name>
</gene>
<feature type="compositionally biased region" description="Polar residues" evidence="1">
    <location>
        <begin position="56"/>
        <end position="75"/>
    </location>
</feature>
<feature type="region of interest" description="Disordered" evidence="1">
    <location>
        <begin position="1"/>
        <end position="224"/>
    </location>
</feature>
<evidence type="ECO:0000313" key="2">
    <source>
        <dbReference type="EMBL" id="KIK81920.1"/>
    </source>
</evidence>
<feature type="compositionally biased region" description="Basic and acidic residues" evidence="1">
    <location>
        <begin position="135"/>
        <end position="149"/>
    </location>
</feature>